<protein>
    <recommendedName>
        <fullName evidence="1">Fungal lipase-type domain-containing protein</fullName>
    </recommendedName>
</protein>
<dbReference type="PANTHER" id="PTHR45908">
    <property type="entry name" value="PROTEIN CBG11750-RELATED"/>
    <property type="match status" value="1"/>
</dbReference>
<sequence>DKTFANLLDNMIPNAHFRVIHNHDIIPHCPFQSMKYQHHATEVWYPNDMAPGDAYMVCLGQEDPSCSAS</sequence>
<keyword evidence="3" id="KW-1185">Reference proteome</keyword>
<dbReference type="InterPro" id="IPR002921">
    <property type="entry name" value="Fungal_lipase-type"/>
</dbReference>
<dbReference type="Pfam" id="PF01764">
    <property type="entry name" value="Lipase_3"/>
    <property type="match status" value="1"/>
</dbReference>
<feature type="non-terminal residue" evidence="2">
    <location>
        <position position="1"/>
    </location>
</feature>
<dbReference type="Proteomes" id="UP001328107">
    <property type="component" value="Unassembled WGS sequence"/>
</dbReference>
<comment type="caution">
    <text evidence="2">The sequence shown here is derived from an EMBL/GenBank/DDBJ whole genome shotgun (WGS) entry which is preliminary data.</text>
</comment>
<evidence type="ECO:0000313" key="3">
    <source>
        <dbReference type="Proteomes" id="UP001328107"/>
    </source>
</evidence>
<organism evidence="2 3">
    <name type="scientific">Pristionchus mayeri</name>
    <dbReference type="NCBI Taxonomy" id="1317129"/>
    <lineage>
        <taxon>Eukaryota</taxon>
        <taxon>Metazoa</taxon>
        <taxon>Ecdysozoa</taxon>
        <taxon>Nematoda</taxon>
        <taxon>Chromadorea</taxon>
        <taxon>Rhabditida</taxon>
        <taxon>Rhabditina</taxon>
        <taxon>Diplogasteromorpha</taxon>
        <taxon>Diplogasteroidea</taxon>
        <taxon>Neodiplogasteridae</taxon>
        <taxon>Pristionchus</taxon>
    </lineage>
</organism>
<dbReference type="Gene3D" id="3.40.50.1820">
    <property type="entry name" value="alpha/beta hydrolase"/>
    <property type="match status" value="1"/>
</dbReference>
<evidence type="ECO:0000313" key="2">
    <source>
        <dbReference type="EMBL" id="GMR35105.1"/>
    </source>
</evidence>
<name>A0AAN5C8Y8_9BILA</name>
<dbReference type="AlphaFoldDB" id="A0AAN5C8Y8"/>
<evidence type="ECO:0000259" key="1">
    <source>
        <dbReference type="Pfam" id="PF01764"/>
    </source>
</evidence>
<feature type="domain" description="Fungal lipase-type" evidence="1">
    <location>
        <begin position="1"/>
        <end position="33"/>
    </location>
</feature>
<dbReference type="SUPFAM" id="SSF53474">
    <property type="entry name" value="alpha/beta-Hydrolases"/>
    <property type="match status" value="1"/>
</dbReference>
<reference evidence="3" key="1">
    <citation type="submission" date="2022-10" db="EMBL/GenBank/DDBJ databases">
        <title>Genome assembly of Pristionchus species.</title>
        <authorList>
            <person name="Yoshida K."/>
            <person name="Sommer R.J."/>
        </authorList>
    </citation>
    <scope>NUCLEOTIDE SEQUENCE [LARGE SCALE GENOMIC DNA]</scope>
    <source>
        <strain evidence="3">RS5460</strain>
    </source>
</reference>
<dbReference type="InterPro" id="IPR029058">
    <property type="entry name" value="AB_hydrolase_fold"/>
</dbReference>
<dbReference type="EMBL" id="BTRK01000002">
    <property type="protein sequence ID" value="GMR35105.1"/>
    <property type="molecule type" value="Genomic_DNA"/>
</dbReference>
<accession>A0AAN5C8Y8</accession>
<proteinExistence type="predicted"/>
<gene>
    <name evidence="2" type="ORF">PMAYCL1PPCAC_05300</name>
</gene>
<feature type="non-terminal residue" evidence="2">
    <location>
        <position position="69"/>
    </location>
</feature>
<dbReference type="PANTHER" id="PTHR45908:SF11">
    <property type="entry name" value="FUNGAL LIPASE-LIKE DOMAIN-CONTAINING PROTEIN"/>
    <property type="match status" value="1"/>
</dbReference>
<dbReference type="GO" id="GO:0006629">
    <property type="term" value="P:lipid metabolic process"/>
    <property type="evidence" value="ECO:0007669"/>
    <property type="project" value="InterPro"/>
</dbReference>